<dbReference type="GO" id="GO:0032259">
    <property type="term" value="P:methylation"/>
    <property type="evidence" value="ECO:0000318"/>
    <property type="project" value="GO_Central"/>
</dbReference>
<dbReference type="Pfam" id="PF03492">
    <property type="entry name" value="Methyltransf_7"/>
    <property type="match status" value="1"/>
</dbReference>
<dbReference type="Gene3D" id="1.10.1200.270">
    <property type="entry name" value="Methyltransferase, alpha-helical capping domain"/>
    <property type="match status" value="1"/>
</dbReference>
<sequence>MASKQMLHMNQGQEETSYARNSSAQGAEQNRMKPLIEAAIVDHLVTWKDGDCGLSCSSGPNAVALVSIALEATHRHFLQLRQPPPEVCILLNDLSYNDFNTVVKNLVPLRQINGERPTQVTGVVPGSFYERLFPSGSLHLVCSSNSLNWLSKAPEDLRINQIPAYDIDEHVRHERLAVVAGAYARQFRKDFTLLLQLRAKELAPEGRMVVSIPGRRCDQLINEISHIWGTVAQILAIMASEGVVDKAKFDSFYMPIYGPSQRELREIIQEEGSSSITEMRVHDLTSGMDSTFLTPNRVANSMRAALEPIINQHFGSSGEVMDEFVRTAEKHLSGQGSSHVNPVR</sequence>
<proteinExistence type="predicted"/>
<dbReference type="EnsemblPlants" id="TraesCS3D02G463700.1">
    <property type="protein sequence ID" value="TraesCS3D02G463700.1"/>
    <property type="gene ID" value="TraesCS3D02G463700"/>
</dbReference>
<keyword evidence="2" id="KW-0460">Magnesium</keyword>
<dbReference type="InterPro" id="IPR005299">
    <property type="entry name" value="MeTrfase_7"/>
</dbReference>
<protein>
    <recommendedName>
        <fullName evidence="6">Jasmonate O-methyltransferase</fullName>
    </recommendedName>
</protein>
<feature type="compositionally biased region" description="Polar residues" evidence="3">
    <location>
        <begin position="8"/>
        <end position="27"/>
    </location>
</feature>
<evidence type="ECO:0000256" key="3">
    <source>
        <dbReference type="SAM" id="MobiDB-lite"/>
    </source>
</evidence>
<dbReference type="Proteomes" id="UP000019116">
    <property type="component" value="Chromosome 3D"/>
</dbReference>
<evidence type="ECO:0000256" key="1">
    <source>
        <dbReference type="ARBA" id="ARBA00022723"/>
    </source>
</evidence>
<dbReference type="InterPro" id="IPR029063">
    <property type="entry name" value="SAM-dependent_MTases_sf"/>
</dbReference>
<name>A0A3B6H1V5_WHEAT</name>
<dbReference type="Gene3D" id="3.40.50.150">
    <property type="entry name" value="Vaccinia Virus protein VP39"/>
    <property type="match status" value="1"/>
</dbReference>
<dbReference type="AlphaFoldDB" id="A0A3B6H1V5"/>
<reference evidence="4" key="1">
    <citation type="submission" date="2018-08" db="EMBL/GenBank/DDBJ databases">
        <authorList>
            <person name="Rossello M."/>
        </authorList>
    </citation>
    <scope>NUCLEOTIDE SEQUENCE [LARGE SCALE GENOMIC DNA]</scope>
    <source>
        <strain evidence="4">cv. Chinese Spring</strain>
    </source>
</reference>
<dbReference type="STRING" id="4565.A0A3B6H1V5"/>
<evidence type="ECO:0000313" key="4">
    <source>
        <dbReference type="EnsemblPlants" id="TraesCS3D02G463700.1"/>
    </source>
</evidence>
<accession>A0A3B6H1V5</accession>
<evidence type="ECO:0000256" key="2">
    <source>
        <dbReference type="ARBA" id="ARBA00022842"/>
    </source>
</evidence>
<reference evidence="4" key="2">
    <citation type="submission" date="2018-10" db="UniProtKB">
        <authorList>
            <consortium name="EnsemblPlants"/>
        </authorList>
    </citation>
    <scope>IDENTIFICATION</scope>
</reference>
<dbReference type="PANTHER" id="PTHR31009">
    <property type="entry name" value="S-ADENOSYL-L-METHIONINE:CARBOXYL METHYLTRANSFERASE FAMILY PROTEIN"/>
    <property type="match status" value="1"/>
</dbReference>
<dbReference type="GO" id="GO:0046872">
    <property type="term" value="F:metal ion binding"/>
    <property type="evidence" value="ECO:0007669"/>
    <property type="project" value="UniProtKB-KW"/>
</dbReference>
<dbReference type="Gramene" id="TraesCS3D02G463700.1">
    <property type="protein sequence ID" value="TraesCS3D02G463700.1"/>
    <property type="gene ID" value="TraesCS3D02G463700"/>
</dbReference>
<dbReference type="OMA" id="VPLRQIN"/>
<evidence type="ECO:0008006" key="6">
    <source>
        <dbReference type="Google" id="ProtNLM"/>
    </source>
</evidence>
<feature type="region of interest" description="Disordered" evidence="3">
    <location>
        <begin position="1"/>
        <end position="27"/>
    </location>
</feature>
<dbReference type="InterPro" id="IPR042086">
    <property type="entry name" value="MeTrfase_capping"/>
</dbReference>
<organism evidence="4">
    <name type="scientific">Triticum aestivum</name>
    <name type="common">Wheat</name>
    <dbReference type="NCBI Taxonomy" id="4565"/>
    <lineage>
        <taxon>Eukaryota</taxon>
        <taxon>Viridiplantae</taxon>
        <taxon>Streptophyta</taxon>
        <taxon>Embryophyta</taxon>
        <taxon>Tracheophyta</taxon>
        <taxon>Spermatophyta</taxon>
        <taxon>Magnoliopsida</taxon>
        <taxon>Liliopsida</taxon>
        <taxon>Poales</taxon>
        <taxon>Poaceae</taxon>
        <taxon>BOP clade</taxon>
        <taxon>Pooideae</taxon>
        <taxon>Triticodae</taxon>
        <taxon>Triticeae</taxon>
        <taxon>Triticinae</taxon>
        <taxon>Triticum</taxon>
    </lineage>
</organism>
<dbReference type="OrthoDB" id="649586at2759"/>
<keyword evidence="5" id="KW-1185">Reference proteome</keyword>
<evidence type="ECO:0000313" key="5">
    <source>
        <dbReference type="Proteomes" id="UP000019116"/>
    </source>
</evidence>
<dbReference type="GO" id="GO:0008757">
    <property type="term" value="F:S-adenosylmethionine-dependent methyltransferase activity"/>
    <property type="evidence" value="ECO:0000318"/>
    <property type="project" value="GO_Central"/>
</dbReference>
<dbReference type="SUPFAM" id="SSF53335">
    <property type="entry name" value="S-adenosyl-L-methionine-dependent methyltransferases"/>
    <property type="match status" value="1"/>
</dbReference>
<keyword evidence="1" id="KW-0479">Metal-binding</keyword>
<dbReference type="SMR" id="A0A3B6H1V5"/>